<proteinExistence type="predicted"/>
<dbReference type="Proteomes" id="UP000887580">
    <property type="component" value="Unplaced"/>
</dbReference>
<reference evidence="2" key="1">
    <citation type="submission" date="2022-11" db="UniProtKB">
        <authorList>
            <consortium name="WormBaseParasite"/>
        </authorList>
    </citation>
    <scope>IDENTIFICATION</scope>
</reference>
<evidence type="ECO:0000313" key="1">
    <source>
        <dbReference type="Proteomes" id="UP000887580"/>
    </source>
</evidence>
<sequence>MSSKSQQFGFGYSTTSSTVDAATIDHESSKGRSKFYQAILESLYLKIDLAQFQQPIPENYKRLRNAAAFERK</sequence>
<accession>A0AC35FZA9</accession>
<name>A0AC35FZA9_9BILA</name>
<protein>
    <submittedName>
        <fullName evidence="2">Uncharacterized protein</fullName>
    </submittedName>
</protein>
<dbReference type="WBParaSite" id="PS1159_v2.g22357.t1">
    <property type="protein sequence ID" value="PS1159_v2.g22357.t1"/>
    <property type="gene ID" value="PS1159_v2.g22357"/>
</dbReference>
<organism evidence="1 2">
    <name type="scientific">Panagrolaimus sp. PS1159</name>
    <dbReference type="NCBI Taxonomy" id="55785"/>
    <lineage>
        <taxon>Eukaryota</taxon>
        <taxon>Metazoa</taxon>
        <taxon>Ecdysozoa</taxon>
        <taxon>Nematoda</taxon>
        <taxon>Chromadorea</taxon>
        <taxon>Rhabditida</taxon>
        <taxon>Tylenchina</taxon>
        <taxon>Panagrolaimomorpha</taxon>
        <taxon>Panagrolaimoidea</taxon>
        <taxon>Panagrolaimidae</taxon>
        <taxon>Panagrolaimus</taxon>
    </lineage>
</organism>
<evidence type="ECO:0000313" key="2">
    <source>
        <dbReference type="WBParaSite" id="PS1159_v2.g22357.t1"/>
    </source>
</evidence>